<proteinExistence type="predicted"/>
<feature type="region of interest" description="Disordered" evidence="1">
    <location>
        <begin position="118"/>
        <end position="141"/>
    </location>
</feature>
<keyword evidence="2" id="KW-0812">Transmembrane</keyword>
<feature type="transmembrane region" description="Helical" evidence="2">
    <location>
        <begin position="55"/>
        <end position="76"/>
    </location>
</feature>
<reference evidence="3 5" key="1">
    <citation type="journal article" date="2015" name="Genome Announc.">
        <title>Complete Genome Sequence of Corynebacterium kutscheri DSM 20755, a Corynebacterial Type Strain with Remarkably Low G+C Content of Chromosomal DNA.</title>
        <authorList>
            <person name="Ruckert C."/>
            <person name="Albersmeier A."/>
            <person name="Winkler A."/>
            <person name="Tauch A."/>
        </authorList>
    </citation>
    <scope>NUCLEOTIDE SEQUENCE [LARGE SCALE GENOMIC DNA]</scope>
    <source>
        <strain evidence="3 5">DSM 20755</strain>
    </source>
</reference>
<dbReference type="AlphaFoldDB" id="A0A0F6R1D6"/>
<feature type="compositionally biased region" description="Polar residues" evidence="1">
    <location>
        <begin position="118"/>
        <end position="128"/>
    </location>
</feature>
<feature type="compositionally biased region" description="Low complexity" evidence="1">
    <location>
        <begin position="130"/>
        <end position="141"/>
    </location>
</feature>
<gene>
    <name evidence="4" type="primary">TrpP</name>
    <name evidence="4" type="ORF">NCTC949_00723</name>
    <name evidence="3" type="ORF">UL82_10640</name>
</gene>
<dbReference type="Pfam" id="PF13630">
    <property type="entry name" value="SdpI"/>
    <property type="match status" value="1"/>
</dbReference>
<dbReference type="Proteomes" id="UP000271380">
    <property type="component" value="Chromosome"/>
</dbReference>
<keyword evidence="5" id="KW-1185">Reference proteome</keyword>
<evidence type="ECO:0000313" key="6">
    <source>
        <dbReference type="Proteomes" id="UP000271380"/>
    </source>
</evidence>
<evidence type="ECO:0000313" key="3">
    <source>
        <dbReference type="EMBL" id="AKE42262.1"/>
    </source>
</evidence>
<organism evidence="3 5">
    <name type="scientific">Corynebacterium kutscheri</name>
    <dbReference type="NCBI Taxonomy" id="35755"/>
    <lineage>
        <taxon>Bacteria</taxon>
        <taxon>Bacillati</taxon>
        <taxon>Actinomycetota</taxon>
        <taxon>Actinomycetes</taxon>
        <taxon>Mycobacteriales</taxon>
        <taxon>Corynebacteriaceae</taxon>
        <taxon>Corynebacterium</taxon>
    </lineage>
</organism>
<evidence type="ECO:0000313" key="5">
    <source>
        <dbReference type="Proteomes" id="UP000033457"/>
    </source>
</evidence>
<evidence type="ECO:0000313" key="4">
    <source>
        <dbReference type="EMBL" id="VEH05653.1"/>
    </source>
</evidence>
<dbReference type="EMBL" id="CP011312">
    <property type="protein sequence ID" value="AKE42262.1"/>
    <property type="molecule type" value="Genomic_DNA"/>
</dbReference>
<dbReference type="EMBL" id="LR134377">
    <property type="protein sequence ID" value="VEH05653.1"/>
    <property type="molecule type" value="Genomic_DNA"/>
</dbReference>
<reference evidence="4 6" key="2">
    <citation type="submission" date="2018-12" db="EMBL/GenBank/DDBJ databases">
        <authorList>
            <consortium name="Pathogen Informatics"/>
        </authorList>
    </citation>
    <scope>NUCLEOTIDE SEQUENCE [LARGE SCALE GENOMIC DNA]</scope>
    <source>
        <strain evidence="4 6">NCTC949</strain>
    </source>
</reference>
<evidence type="ECO:0000256" key="1">
    <source>
        <dbReference type="SAM" id="MobiDB-lite"/>
    </source>
</evidence>
<dbReference type="KEGG" id="cku:UL82_10640"/>
<feature type="transmembrane region" description="Helical" evidence="2">
    <location>
        <begin position="6"/>
        <end position="25"/>
    </location>
</feature>
<keyword evidence="2" id="KW-1133">Transmembrane helix</keyword>
<dbReference type="HOGENOM" id="CLU_113638_0_0_11"/>
<keyword evidence="2" id="KW-0472">Membrane</keyword>
<dbReference type="InterPro" id="IPR025962">
    <property type="entry name" value="SdpI/YhfL"/>
</dbReference>
<sequence length="157" mass="16672">MVTMILGSILLIFALTLIVIGVLAWTKKLPGNSIIGLRIPEVRASQENWQAAHQIAGPLWIVSGISLVIGALIAFIATGWMWLIVAFSIIASVVFLSLGANFGARTISIVEAHEKNLSASTKETTSEVSEPATPEITAPAPQVDLAAVRRAAQESDE</sequence>
<feature type="transmembrane region" description="Helical" evidence="2">
    <location>
        <begin position="82"/>
        <end position="104"/>
    </location>
</feature>
<protein>
    <submittedName>
        <fullName evidence="4">Hypothetical membrane protein</fullName>
    </submittedName>
    <submittedName>
        <fullName evidence="3">SdpI/YhfL protein family</fullName>
    </submittedName>
</protein>
<accession>A0A0F6R1D6</accession>
<name>A0A0F6R1D6_9CORY</name>
<dbReference type="STRING" id="35755.UL82_10640"/>
<dbReference type="Proteomes" id="UP000033457">
    <property type="component" value="Chromosome"/>
</dbReference>
<evidence type="ECO:0000256" key="2">
    <source>
        <dbReference type="SAM" id="Phobius"/>
    </source>
</evidence>